<dbReference type="EMBL" id="JALGAR010000003">
    <property type="protein sequence ID" value="MCI4658860.1"/>
    <property type="molecule type" value="Genomic_DNA"/>
</dbReference>
<dbReference type="RefSeq" id="WP_243012491.1">
    <property type="nucleotide sequence ID" value="NZ_JALGAR010000003.1"/>
</dbReference>
<name>A0AA41QWZ9_9MICO</name>
<dbReference type="InterPro" id="IPR036291">
    <property type="entry name" value="NAD(P)-bd_dom_sf"/>
</dbReference>
<sequence length="260" mass="26753">MPRISVVTGSASGIGKATRELLIERGEIVIGVDVHDADVVVDLSTAAGRASLVEQVSELSGGSIDAVLAVAGLASPTATTVAVNYFGTIATLEGLRPLLLRSAAPRAVAVASMASLFPPDDILLAALLAGNEADALARASELEAGGAEQGALIYGTTKRALARWIRRNAATDAWAGASIPLNAIAPGVVDTPMTSDMIATPQQREAMATMVPMPLNGIFEPRSVAYLLAWLAGEENAHLCGQVIFIDGGSDVIIRGDATW</sequence>
<organism evidence="3 4">
    <name type="scientific">Cryobacterium zhongshanensis</name>
    <dbReference type="NCBI Taxonomy" id="2928153"/>
    <lineage>
        <taxon>Bacteria</taxon>
        <taxon>Bacillati</taxon>
        <taxon>Actinomycetota</taxon>
        <taxon>Actinomycetes</taxon>
        <taxon>Micrococcales</taxon>
        <taxon>Microbacteriaceae</taxon>
        <taxon>Cryobacterium</taxon>
    </lineage>
</organism>
<dbReference type="AlphaFoldDB" id="A0AA41QWZ9"/>
<proteinExistence type="inferred from homology"/>
<dbReference type="Pfam" id="PF13561">
    <property type="entry name" value="adh_short_C2"/>
    <property type="match status" value="1"/>
</dbReference>
<keyword evidence="2" id="KW-0560">Oxidoreductase</keyword>
<comment type="similarity">
    <text evidence="1">Belongs to the short-chain dehydrogenases/reductases (SDR) family.</text>
</comment>
<dbReference type="GO" id="GO:0016491">
    <property type="term" value="F:oxidoreductase activity"/>
    <property type="evidence" value="ECO:0007669"/>
    <property type="project" value="UniProtKB-KW"/>
</dbReference>
<evidence type="ECO:0000256" key="1">
    <source>
        <dbReference type="ARBA" id="ARBA00006484"/>
    </source>
</evidence>
<gene>
    <name evidence="3" type="ORF">MQH31_13695</name>
</gene>
<reference evidence="3" key="1">
    <citation type="submission" date="2022-03" db="EMBL/GenBank/DDBJ databases">
        <title>Cryobacterium sp. nov. strain ZS14-85, isolated from Antarctic soil.</title>
        <authorList>
            <person name="Li J."/>
            <person name="Niu G."/>
        </authorList>
    </citation>
    <scope>NUCLEOTIDE SEQUENCE</scope>
    <source>
        <strain evidence="3">ZS14-85</strain>
    </source>
</reference>
<dbReference type="InterPro" id="IPR002347">
    <property type="entry name" value="SDR_fam"/>
</dbReference>
<dbReference type="PANTHER" id="PTHR24321:SF8">
    <property type="entry name" value="ESTRADIOL 17-BETA-DEHYDROGENASE 8-RELATED"/>
    <property type="match status" value="1"/>
</dbReference>
<dbReference type="Proteomes" id="UP001165341">
    <property type="component" value="Unassembled WGS sequence"/>
</dbReference>
<comment type="caution">
    <text evidence="3">The sequence shown here is derived from an EMBL/GenBank/DDBJ whole genome shotgun (WGS) entry which is preliminary data.</text>
</comment>
<dbReference type="Gene3D" id="3.40.50.720">
    <property type="entry name" value="NAD(P)-binding Rossmann-like Domain"/>
    <property type="match status" value="1"/>
</dbReference>
<protein>
    <submittedName>
        <fullName evidence="3">SDR family oxidoreductase</fullName>
    </submittedName>
</protein>
<evidence type="ECO:0000256" key="2">
    <source>
        <dbReference type="ARBA" id="ARBA00023002"/>
    </source>
</evidence>
<dbReference type="PANTHER" id="PTHR24321">
    <property type="entry name" value="DEHYDROGENASES, SHORT CHAIN"/>
    <property type="match status" value="1"/>
</dbReference>
<evidence type="ECO:0000313" key="3">
    <source>
        <dbReference type="EMBL" id="MCI4658860.1"/>
    </source>
</evidence>
<accession>A0AA41QWZ9</accession>
<keyword evidence="4" id="KW-1185">Reference proteome</keyword>
<dbReference type="SUPFAM" id="SSF51735">
    <property type="entry name" value="NAD(P)-binding Rossmann-fold domains"/>
    <property type="match status" value="1"/>
</dbReference>
<dbReference type="PRINTS" id="PR00081">
    <property type="entry name" value="GDHRDH"/>
</dbReference>
<evidence type="ECO:0000313" key="4">
    <source>
        <dbReference type="Proteomes" id="UP001165341"/>
    </source>
</evidence>